<proteinExistence type="predicted"/>
<accession>A0ABY5NTQ3</accession>
<name>A0ABY5NTQ3_9FLAO</name>
<feature type="compositionally biased region" description="Basic and acidic residues" evidence="1">
    <location>
        <begin position="82"/>
        <end position="102"/>
    </location>
</feature>
<gene>
    <name evidence="2" type="ORF">NPX36_01615</name>
</gene>
<dbReference type="Proteomes" id="UP001317001">
    <property type="component" value="Chromosome"/>
</dbReference>
<sequence length="102" mass="12021">MENNKTNQQQDGTNNQNQKGQQNPQNQNTQNQFNDPNEQQIDPNNKDPFAHSHEEHRTNQDEKRYDGSKNPDGMNTNVQNNKDFKTNKVNREGENKDEYFQD</sequence>
<evidence type="ECO:0000256" key="1">
    <source>
        <dbReference type="SAM" id="MobiDB-lite"/>
    </source>
</evidence>
<organism evidence="2 3">
    <name type="scientific">Paenimyroides aestuarii</name>
    <dbReference type="NCBI Taxonomy" id="2968490"/>
    <lineage>
        <taxon>Bacteria</taxon>
        <taxon>Pseudomonadati</taxon>
        <taxon>Bacteroidota</taxon>
        <taxon>Flavobacteriia</taxon>
        <taxon>Flavobacteriales</taxon>
        <taxon>Flavobacteriaceae</taxon>
        <taxon>Paenimyroides</taxon>
    </lineage>
</organism>
<reference evidence="2 3" key="1">
    <citation type="submission" date="2022-08" db="EMBL/GenBank/DDBJ databases">
        <title>Myroides zhujiangensis sp. nov., a novel bacterium isolated from sediment in the Pearl River Estuary.</title>
        <authorList>
            <person name="Cui L."/>
        </authorList>
    </citation>
    <scope>NUCLEOTIDE SEQUENCE [LARGE SCALE GENOMIC DNA]</scope>
    <source>
        <strain evidence="2 3">SCSIO 72103</strain>
    </source>
</reference>
<feature type="compositionally biased region" description="Basic and acidic residues" evidence="1">
    <location>
        <begin position="44"/>
        <end position="69"/>
    </location>
</feature>
<dbReference type="RefSeq" id="WP_257499697.1">
    <property type="nucleotide sequence ID" value="NZ_CP102382.1"/>
</dbReference>
<protein>
    <submittedName>
        <fullName evidence="2">Uncharacterized protein</fullName>
    </submittedName>
</protein>
<evidence type="ECO:0000313" key="2">
    <source>
        <dbReference type="EMBL" id="UUV21777.1"/>
    </source>
</evidence>
<feature type="region of interest" description="Disordered" evidence="1">
    <location>
        <begin position="1"/>
        <end position="102"/>
    </location>
</feature>
<dbReference type="EMBL" id="CP102382">
    <property type="protein sequence ID" value="UUV21777.1"/>
    <property type="molecule type" value="Genomic_DNA"/>
</dbReference>
<evidence type="ECO:0000313" key="3">
    <source>
        <dbReference type="Proteomes" id="UP001317001"/>
    </source>
</evidence>
<feature type="compositionally biased region" description="Low complexity" evidence="1">
    <location>
        <begin position="1"/>
        <end position="37"/>
    </location>
</feature>
<keyword evidence="3" id="KW-1185">Reference proteome</keyword>